<gene>
    <name evidence="3" type="ORF">BATDEDRAFT_92426</name>
</gene>
<feature type="region of interest" description="Disordered" evidence="1">
    <location>
        <begin position="527"/>
        <end position="572"/>
    </location>
</feature>
<evidence type="ECO:0000256" key="1">
    <source>
        <dbReference type="SAM" id="MobiDB-lite"/>
    </source>
</evidence>
<dbReference type="InParanoid" id="F4PDA5"/>
<dbReference type="HOGENOM" id="CLU_476459_0_0_1"/>
<evidence type="ECO:0000313" key="3">
    <source>
        <dbReference type="EMBL" id="EGF76757.1"/>
    </source>
</evidence>
<dbReference type="SUPFAM" id="SSF50969">
    <property type="entry name" value="YVTN repeat-like/Quinoprotein amine dehydrogenase"/>
    <property type="match status" value="1"/>
</dbReference>
<feature type="compositionally biased region" description="Basic and acidic residues" evidence="1">
    <location>
        <begin position="558"/>
        <end position="572"/>
    </location>
</feature>
<dbReference type="InterPro" id="IPR011044">
    <property type="entry name" value="Quino_amine_DH_bsu"/>
</dbReference>
<dbReference type="EMBL" id="GL882895">
    <property type="protein sequence ID" value="EGF76757.1"/>
    <property type="molecule type" value="Genomic_DNA"/>
</dbReference>
<sequence length="572" mass="64042">MRYCTLLSAAAVLLGLFNDSQYIVCAETDVTDQTSTKTDVTVQTSTETDTLSNDFDIESNSFQQQDAGPPDNSPYSMGVTQSWYLPMKASLDTEFLGFENSDLVVLSSHNSFAHLNKTSSGFQQNITLNAGETFRCLALDLSTLVTLSGDLGEYVGVWDAKTGAAYARTEITDLDELVDAKESYDVAFLVDNEVQVVSFATLCGGRQITYLTSIGTIVWSFKPEDSAVRFQRLVTGKDSFLVVGTRDDSSIILINLELVTGEKLSEKTIDIKSPLANPSDRSKFAIMGDPEFRWIVWIDQDDRVQLYSVVDEIQLGIPESVYEYTNGKPILGLVELGSYSTYMFDIVVQFSEGIDIIVGIEYDTEIPTSSVVYFPQTSSRPIIFKQRYEENHYVMSRLHVDIYNQMLLEFNYIDSGNTAESKVLFPAFKGTIVKGYMFYDFNEKNEILWNVVGLDHNGMYVSYDNTQVFKTTYSDSDTELDTDSTVEQGSSLEDKKLDQIFKKLEAIKEKQGNVPMDILIEEFSKLSTDDKDKDSKSSTFQSESIADKSGVDSTDTDEQSKPDDPEIDHSEL</sequence>
<dbReference type="Proteomes" id="UP000007241">
    <property type="component" value="Unassembled WGS sequence"/>
</dbReference>
<feature type="chain" id="PRO_5003315101" description="Minichromosome loss protein Mcl1 middle region domain-containing protein" evidence="2">
    <location>
        <begin position="26"/>
        <end position="572"/>
    </location>
</feature>
<accession>F4PDA5</accession>
<feature type="signal peptide" evidence="2">
    <location>
        <begin position="1"/>
        <end position="25"/>
    </location>
</feature>
<keyword evidence="4" id="KW-1185">Reference proteome</keyword>
<keyword evidence="2" id="KW-0732">Signal</keyword>
<organism evidence="3 4">
    <name type="scientific">Batrachochytrium dendrobatidis (strain JAM81 / FGSC 10211)</name>
    <name type="common">Frog chytrid fungus</name>
    <dbReference type="NCBI Taxonomy" id="684364"/>
    <lineage>
        <taxon>Eukaryota</taxon>
        <taxon>Fungi</taxon>
        <taxon>Fungi incertae sedis</taxon>
        <taxon>Chytridiomycota</taxon>
        <taxon>Chytridiomycota incertae sedis</taxon>
        <taxon>Chytridiomycetes</taxon>
        <taxon>Rhizophydiales</taxon>
        <taxon>Rhizophydiales incertae sedis</taxon>
        <taxon>Batrachochytrium</taxon>
    </lineage>
</organism>
<evidence type="ECO:0008006" key="5">
    <source>
        <dbReference type="Google" id="ProtNLM"/>
    </source>
</evidence>
<evidence type="ECO:0000256" key="2">
    <source>
        <dbReference type="SAM" id="SignalP"/>
    </source>
</evidence>
<dbReference type="GeneID" id="18244627"/>
<dbReference type="RefSeq" id="XP_006682712.1">
    <property type="nucleotide sequence ID" value="XM_006682649.1"/>
</dbReference>
<reference evidence="3 4" key="1">
    <citation type="submission" date="2009-12" db="EMBL/GenBank/DDBJ databases">
        <title>The draft genome of Batrachochytrium dendrobatidis.</title>
        <authorList>
            <consortium name="US DOE Joint Genome Institute (JGI-PGF)"/>
            <person name="Kuo A."/>
            <person name="Salamov A."/>
            <person name="Schmutz J."/>
            <person name="Lucas S."/>
            <person name="Pitluck S."/>
            <person name="Rosenblum E."/>
            <person name="Stajich J."/>
            <person name="Eisen M."/>
            <person name="Grigoriev I.V."/>
        </authorList>
    </citation>
    <scope>NUCLEOTIDE SEQUENCE [LARGE SCALE GENOMIC DNA]</scope>
    <source>
        <strain evidence="4">JAM81 / FGSC 10211</strain>
    </source>
</reference>
<dbReference type="AlphaFoldDB" id="F4PDA5"/>
<protein>
    <recommendedName>
        <fullName evidence="5">Minichromosome loss protein Mcl1 middle region domain-containing protein</fullName>
    </recommendedName>
</protein>
<proteinExistence type="predicted"/>
<evidence type="ECO:0000313" key="4">
    <source>
        <dbReference type="Proteomes" id="UP000007241"/>
    </source>
</evidence>
<dbReference type="OrthoDB" id="2151139at2759"/>
<feature type="compositionally biased region" description="Basic and acidic residues" evidence="1">
    <location>
        <begin position="527"/>
        <end position="536"/>
    </location>
</feature>
<name>F4PDA5_BATDJ</name>